<feature type="domain" description="UspA" evidence="2">
    <location>
        <begin position="1"/>
        <end position="150"/>
    </location>
</feature>
<sequence length="150" mass="16050">MIEKILVAVDGSGHSIKAVEYAATIAAACKAKLLVLTVLKPRQVPKVSDALRKYAELEHIEGTDYEAMKLLSSDLLAHAAEVARGKGATDIDKLVESGPVARTIVDLARRRKVDMIVLGSRGLGNIEATLRGGVSHRVELLSKCPVLTVK</sequence>
<dbReference type="Proteomes" id="UP001209535">
    <property type="component" value="Unassembled WGS sequence"/>
</dbReference>
<accession>A0ABT2XAY9</accession>
<evidence type="ECO:0000313" key="3">
    <source>
        <dbReference type="EMBL" id="MCU9850207.1"/>
    </source>
</evidence>
<dbReference type="Gene3D" id="3.40.50.620">
    <property type="entry name" value="HUPs"/>
    <property type="match status" value="1"/>
</dbReference>
<dbReference type="Pfam" id="PF00582">
    <property type="entry name" value="Usp"/>
    <property type="match status" value="1"/>
</dbReference>
<dbReference type="SUPFAM" id="SSF52402">
    <property type="entry name" value="Adenine nucleotide alpha hydrolases-like"/>
    <property type="match status" value="1"/>
</dbReference>
<dbReference type="PRINTS" id="PR01438">
    <property type="entry name" value="UNVRSLSTRESS"/>
</dbReference>
<dbReference type="PANTHER" id="PTHR46268">
    <property type="entry name" value="STRESS RESPONSE PROTEIN NHAX"/>
    <property type="match status" value="1"/>
</dbReference>
<comment type="caution">
    <text evidence="3">The sequence shown here is derived from an EMBL/GenBank/DDBJ whole genome shotgun (WGS) entry which is preliminary data.</text>
</comment>
<protein>
    <submittedName>
        <fullName evidence="3">Universal stress protein</fullName>
    </submittedName>
</protein>
<evidence type="ECO:0000259" key="2">
    <source>
        <dbReference type="Pfam" id="PF00582"/>
    </source>
</evidence>
<dbReference type="InterPro" id="IPR014729">
    <property type="entry name" value="Rossmann-like_a/b/a_fold"/>
</dbReference>
<gene>
    <name evidence="3" type="ORF">OEZ60_19645</name>
</gene>
<keyword evidence="4" id="KW-1185">Reference proteome</keyword>
<evidence type="ECO:0000256" key="1">
    <source>
        <dbReference type="ARBA" id="ARBA00008791"/>
    </source>
</evidence>
<comment type="similarity">
    <text evidence="1">Belongs to the universal stress protein A family.</text>
</comment>
<organism evidence="3 4">
    <name type="scientific">Albidovulum salinarum</name>
    <dbReference type="NCBI Taxonomy" id="2984153"/>
    <lineage>
        <taxon>Bacteria</taxon>
        <taxon>Pseudomonadati</taxon>
        <taxon>Pseudomonadota</taxon>
        <taxon>Alphaproteobacteria</taxon>
        <taxon>Rhodobacterales</taxon>
        <taxon>Paracoccaceae</taxon>
        <taxon>Albidovulum</taxon>
    </lineage>
</organism>
<dbReference type="InterPro" id="IPR006015">
    <property type="entry name" value="Universal_stress_UspA"/>
</dbReference>
<dbReference type="PANTHER" id="PTHR46268:SF6">
    <property type="entry name" value="UNIVERSAL STRESS PROTEIN UP12"/>
    <property type="match status" value="1"/>
</dbReference>
<name>A0ABT2XAY9_9RHOB</name>
<dbReference type="EMBL" id="JAOVQO010000023">
    <property type="protein sequence ID" value="MCU9850207.1"/>
    <property type="molecule type" value="Genomic_DNA"/>
</dbReference>
<dbReference type="RefSeq" id="WP_263339994.1">
    <property type="nucleotide sequence ID" value="NZ_JAOVQO010000023.1"/>
</dbReference>
<proteinExistence type="inferred from homology"/>
<dbReference type="CDD" id="cd00293">
    <property type="entry name" value="USP-like"/>
    <property type="match status" value="1"/>
</dbReference>
<dbReference type="InterPro" id="IPR006016">
    <property type="entry name" value="UspA"/>
</dbReference>
<reference evidence="3 4" key="1">
    <citation type="submission" date="2022-10" db="EMBL/GenBank/DDBJ databases">
        <title>Defluviimonas sp. nov., isolated from ocean surface sediments.</title>
        <authorList>
            <person name="He W."/>
            <person name="Wang L."/>
            <person name="Zhang D.-F."/>
        </authorList>
    </citation>
    <scope>NUCLEOTIDE SEQUENCE [LARGE SCALE GENOMIC DNA]</scope>
    <source>
        <strain evidence="3 4">WL0024</strain>
    </source>
</reference>
<evidence type="ECO:0000313" key="4">
    <source>
        <dbReference type="Proteomes" id="UP001209535"/>
    </source>
</evidence>